<evidence type="ECO:0000256" key="1">
    <source>
        <dbReference type="SAM" id="SignalP"/>
    </source>
</evidence>
<keyword evidence="1" id="KW-0732">Signal</keyword>
<evidence type="ECO:0000313" key="2">
    <source>
        <dbReference type="EMBL" id="OGY59362.1"/>
    </source>
</evidence>
<protein>
    <submittedName>
        <fullName evidence="2">Uncharacterized protein</fullName>
    </submittedName>
</protein>
<feature type="chain" id="PRO_5009581729" evidence="1">
    <location>
        <begin position="27"/>
        <end position="225"/>
    </location>
</feature>
<proteinExistence type="predicted"/>
<dbReference type="AlphaFoldDB" id="A0A1G1Z404"/>
<dbReference type="EMBL" id="MHIZ01000036">
    <property type="protein sequence ID" value="OGY59362.1"/>
    <property type="molecule type" value="Genomic_DNA"/>
</dbReference>
<feature type="signal peptide" evidence="1">
    <location>
        <begin position="1"/>
        <end position="26"/>
    </location>
</feature>
<dbReference type="Proteomes" id="UP000178808">
    <property type="component" value="Unassembled WGS sequence"/>
</dbReference>
<comment type="caution">
    <text evidence="2">The sequence shown here is derived from an EMBL/GenBank/DDBJ whole genome shotgun (WGS) entry which is preliminary data.</text>
</comment>
<sequence length="225" mass="24471">MSKLKYALFGGVIFALLIIFPFSTSAQTVTIDNDLSPGTLGYWSVMVMDGGQSRTAFITARRAFTGDIFTENVLFDYFSYVDIGPQGQAFLLSGTIPTIDVTDPDKVSSSGQFIGANGNTINWTVASAIPNNGKIMTNRIVFRTANGGPLGPLRFYQYLDEDVESVGDDVFFTKGSLIGRNLELFTMDNKEVYGVSQSGVFDIFSGLENTTFAGWAADAFDSMRP</sequence>
<accession>A0A1G1Z404</accession>
<reference evidence="2 3" key="1">
    <citation type="journal article" date="2016" name="Nat. Commun.">
        <title>Thousands of microbial genomes shed light on interconnected biogeochemical processes in an aquifer system.</title>
        <authorList>
            <person name="Anantharaman K."/>
            <person name="Brown C.T."/>
            <person name="Hug L.A."/>
            <person name="Sharon I."/>
            <person name="Castelle C.J."/>
            <person name="Probst A.J."/>
            <person name="Thomas B.C."/>
            <person name="Singh A."/>
            <person name="Wilkins M.J."/>
            <person name="Karaoz U."/>
            <person name="Brodie E.L."/>
            <person name="Williams K.H."/>
            <person name="Hubbard S.S."/>
            <person name="Banfield J.F."/>
        </authorList>
    </citation>
    <scope>NUCLEOTIDE SEQUENCE [LARGE SCALE GENOMIC DNA]</scope>
</reference>
<organism evidence="2 3">
    <name type="scientific">Candidatus Colwellbacteria bacterium RIFCSPLOWO2_02_FULL_44_20b</name>
    <dbReference type="NCBI Taxonomy" id="1797691"/>
    <lineage>
        <taxon>Bacteria</taxon>
        <taxon>Candidatus Colwelliibacteriota</taxon>
    </lineage>
</organism>
<gene>
    <name evidence="2" type="ORF">A3I31_01875</name>
</gene>
<name>A0A1G1Z404_9BACT</name>
<evidence type="ECO:0000313" key="3">
    <source>
        <dbReference type="Proteomes" id="UP000178808"/>
    </source>
</evidence>